<feature type="transmembrane region" description="Helical" evidence="2">
    <location>
        <begin position="205"/>
        <end position="227"/>
    </location>
</feature>
<comment type="caution">
    <text evidence="3">The sequence shown here is derived from an EMBL/GenBank/DDBJ whole genome shotgun (WGS) entry which is preliminary data.</text>
</comment>
<dbReference type="RefSeq" id="WP_247473581.1">
    <property type="nucleotide sequence ID" value="NZ_JBHMAR010000073.1"/>
</dbReference>
<evidence type="ECO:0000256" key="1">
    <source>
        <dbReference type="SAM" id="MobiDB-lite"/>
    </source>
</evidence>
<gene>
    <name evidence="3" type="ORF">ACFFRO_29145</name>
</gene>
<evidence type="ECO:0000256" key="2">
    <source>
        <dbReference type="SAM" id="Phobius"/>
    </source>
</evidence>
<feature type="region of interest" description="Disordered" evidence="1">
    <location>
        <begin position="251"/>
        <end position="299"/>
    </location>
</feature>
<reference evidence="3 4" key="1">
    <citation type="submission" date="2024-09" db="EMBL/GenBank/DDBJ databases">
        <authorList>
            <person name="Sun Q."/>
            <person name="Mori K."/>
        </authorList>
    </citation>
    <scope>NUCLEOTIDE SEQUENCE [LARGE SCALE GENOMIC DNA]</scope>
    <source>
        <strain evidence="3 4">JCM 10918</strain>
    </source>
</reference>
<keyword evidence="4" id="KW-1185">Reference proteome</keyword>
<feature type="transmembrane region" description="Helical" evidence="2">
    <location>
        <begin position="119"/>
        <end position="137"/>
    </location>
</feature>
<protein>
    <submittedName>
        <fullName evidence="3">Sulfur globule family protein</fullName>
    </submittedName>
</protein>
<feature type="compositionally biased region" description="Pro residues" evidence="1">
    <location>
        <begin position="251"/>
        <end position="268"/>
    </location>
</feature>
<organism evidence="3 4">
    <name type="scientific">Streptomyces thermocoprophilus</name>
    <dbReference type="NCBI Taxonomy" id="78356"/>
    <lineage>
        <taxon>Bacteria</taxon>
        <taxon>Bacillati</taxon>
        <taxon>Actinomycetota</taxon>
        <taxon>Actinomycetes</taxon>
        <taxon>Kitasatosporales</taxon>
        <taxon>Streptomycetaceae</taxon>
        <taxon>Streptomyces</taxon>
    </lineage>
</organism>
<feature type="transmembrane region" description="Helical" evidence="2">
    <location>
        <begin position="77"/>
        <end position="99"/>
    </location>
</feature>
<dbReference type="Proteomes" id="UP001589703">
    <property type="component" value="Unassembled WGS sequence"/>
</dbReference>
<feature type="transmembrane region" description="Helical" evidence="2">
    <location>
        <begin position="51"/>
        <end position="71"/>
    </location>
</feature>
<feature type="transmembrane region" description="Helical" evidence="2">
    <location>
        <begin position="175"/>
        <end position="193"/>
    </location>
</feature>
<sequence>MTNRQGRRWLGEELTAGSFLRPWRIAAAVFHPRWIPESLDPTVERLKRLRVIGGAVAALGVYTYVQGGFAFDEMLDNAVTASVVLFFLTPFTVGVMLFVWRRSGTVRQLKRPLFDALKLLLLFIVSFFGTVVLMWKYSTFGLLGQLVLSLLGLWLCVFVIAGAVKLSGNFFGTAVVHRCLPPLLATVTTWLMALSDLVTGDLHGMSLMMGLVFVLGAPVTVTAISLLEMRRLRSRYGIRLGVHPAALPPLPPPRPAYSPGPQIPPQGHPYPYGAPTGNPYGAPSPNPYGGNRSGNPYGG</sequence>
<dbReference type="EMBL" id="JBHMAR010000073">
    <property type="protein sequence ID" value="MFB9739134.1"/>
    <property type="molecule type" value="Genomic_DNA"/>
</dbReference>
<keyword evidence="2" id="KW-0472">Membrane</keyword>
<name>A0ABV5VMS6_9ACTN</name>
<keyword evidence="2" id="KW-1133">Transmembrane helix</keyword>
<keyword evidence="2" id="KW-0812">Transmembrane</keyword>
<feature type="transmembrane region" description="Helical" evidence="2">
    <location>
        <begin position="143"/>
        <end position="163"/>
    </location>
</feature>
<accession>A0ABV5VMS6</accession>
<proteinExistence type="predicted"/>
<evidence type="ECO:0000313" key="3">
    <source>
        <dbReference type="EMBL" id="MFB9739134.1"/>
    </source>
</evidence>
<evidence type="ECO:0000313" key="4">
    <source>
        <dbReference type="Proteomes" id="UP001589703"/>
    </source>
</evidence>